<protein>
    <submittedName>
        <fullName evidence="1">Uncharacterized protein</fullName>
    </submittedName>
</protein>
<evidence type="ECO:0000313" key="2">
    <source>
        <dbReference type="Proteomes" id="UP000543598"/>
    </source>
</evidence>
<gene>
    <name evidence="1" type="ORF">HLA99_05605</name>
</gene>
<comment type="caution">
    <text evidence="1">The sequence shown here is derived from an EMBL/GenBank/DDBJ whole genome shotgun (WGS) entry which is preliminary data.</text>
</comment>
<dbReference type="AlphaFoldDB" id="A0A7Y2PZI4"/>
<organism evidence="1 2">
    <name type="scientific">Microbacterium ulmi</name>
    <dbReference type="NCBI Taxonomy" id="179095"/>
    <lineage>
        <taxon>Bacteria</taxon>
        <taxon>Bacillati</taxon>
        <taxon>Actinomycetota</taxon>
        <taxon>Actinomycetes</taxon>
        <taxon>Micrococcales</taxon>
        <taxon>Microbacteriaceae</taxon>
        <taxon>Microbacterium</taxon>
    </lineage>
</organism>
<sequence length="373" mass="40133">MWRSVLLHEFPGRSIREFQSIGGAATAASQALTLEPDASSRRFVLPLLAGQLFEFVPAVPLRQIVGVSMRVRLTGSVAGFVSTALFRLSAGVELDLLIRRPVFGPSKPTDAAVRVGGAGAAFASSVPALGRPVDVRLDWHTSGQARLWADGRLVGYHNALAPGSVLEIDRVAFGLPGPQPEEFDRLARRFTVRRVFVRALARPDTMAAVVRALPKSEPTVDDLLIKCRFIARDNVLATVDRLRAFMALAHQTLTQPWSAPDGPASGPFQPAAVEAHALATAAGAAFSDFLRRPDSADAASFLDPFEAFLRILHDTLPAQFASLAADLRDRPVVPDECRLVMEKALDPLRGEFAPLIDLLTAASDRVRAIAEGA</sequence>
<name>A0A7Y2PZI4_9MICO</name>
<accession>A0A7Y2PZI4</accession>
<reference evidence="1 2" key="1">
    <citation type="submission" date="2020-05" db="EMBL/GenBank/DDBJ databases">
        <title>MicrobeNet Type strains.</title>
        <authorList>
            <person name="Nicholson A.C."/>
        </authorList>
    </citation>
    <scope>NUCLEOTIDE SEQUENCE [LARGE SCALE GENOMIC DNA]</scope>
    <source>
        <strain evidence="1 2">JCM 14282</strain>
    </source>
</reference>
<dbReference type="EMBL" id="JABEMB010000005">
    <property type="protein sequence ID" value="NNH03323.1"/>
    <property type="molecule type" value="Genomic_DNA"/>
</dbReference>
<keyword evidence="2" id="KW-1185">Reference proteome</keyword>
<proteinExistence type="predicted"/>
<dbReference type="Proteomes" id="UP000543598">
    <property type="component" value="Unassembled WGS sequence"/>
</dbReference>
<dbReference type="RefSeq" id="WP_167038757.1">
    <property type="nucleotide sequence ID" value="NZ_BAAANA010000001.1"/>
</dbReference>
<evidence type="ECO:0000313" key="1">
    <source>
        <dbReference type="EMBL" id="NNH03323.1"/>
    </source>
</evidence>